<organism evidence="8 9">
    <name type="scientific">Kineococcus rhizosphaerae</name>
    <dbReference type="NCBI Taxonomy" id="559628"/>
    <lineage>
        <taxon>Bacteria</taxon>
        <taxon>Bacillati</taxon>
        <taxon>Actinomycetota</taxon>
        <taxon>Actinomycetes</taxon>
        <taxon>Kineosporiales</taxon>
        <taxon>Kineosporiaceae</taxon>
        <taxon>Kineococcus</taxon>
    </lineage>
</organism>
<gene>
    <name evidence="8" type="ORF">CLV37_11066</name>
</gene>
<dbReference type="InterPro" id="IPR041677">
    <property type="entry name" value="DNA2/NAM7_AAA_11"/>
</dbReference>
<dbReference type="Proteomes" id="UP000238083">
    <property type="component" value="Unassembled WGS sequence"/>
</dbReference>
<dbReference type="InterPro" id="IPR027417">
    <property type="entry name" value="P-loop_NTPase"/>
</dbReference>
<evidence type="ECO:0000256" key="3">
    <source>
        <dbReference type="ARBA" id="ARBA00022801"/>
    </source>
</evidence>
<keyword evidence="5" id="KW-0067">ATP-binding</keyword>
<dbReference type="InterPro" id="IPR041679">
    <property type="entry name" value="DNA2/NAM7-like_C"/>
</dbReference>
<comment type="caution">
    <text evidence="8">The sequence shown here is derived from an EMBL/GenBank/DDBJ whole genome shotgun (WGS) entry which is preliminary data.</text>
</comment>
<reference evidence="8 9" key="1">
    <citation type="submission" date="2018-03" db="EMBL/GenBank/DDBJ databases">
        <title>Genomic Encyclopedia of Archaeal and Bacterial Type Strains, Phase II (KMG-II): from individual species to whole genera.</title>
        <authorList>
            <person name="Goeker M."/>
        </authorList>
    </citation>
    <scope>NUCLEOTIDE SEQUENCE [LARGE SCALE GENOMIC DNA]</scope>
    <source>
        <strain evidence="8 9">DSM 19711</strain>
    </source>
</reference>
<evidence type="ECO:0000313" key="8">
    <source>
        <dbReference type="EMBL" id="PRY12506.1"/>
    </source>
</evidence>
<evidence type="ECO:0000256" key="1">
    <source>
        <dbReference type="ARBA" id="ARBA00007913"/>
    </source>
</evidence>
<dbReference type="PANTHER" id="PTHR43788">
    <property type="entry name" value="DNA2/NAM7 HELICASE FAMILY MEMBER"/>
    <property type="match status" value="1"/>
</dbReference>
<evidence type="ECO:0000256" key="4">
    <source>
        <dbReference type="ARBA" id="ARBA00022806"/>
    </source>
</evidence>
<dbReference type="InterPro" id="IPR050534">
    <property type="entry name" value="Coronavir_polyprotein_1ab"/>
</dbReference>
<evidence type="ECO:0000256" key="2">
    <source>
        <dbReference type="ARBA" id="ARBA00022741"/>
    </source>
</evidence>
<dbReference type="GO" id="GO:0043139">
    <property type="term" value="F:5'-3' DNA helicase activity"/>
    <property type="evidence" value="ECO:0007669"/>
    <property type="project" value="TreeGrafter"/>
</dbReference>
<dbReference type="EMBL" id="PVZF01000010">
    <property type="protein sequence ID" value="PRY12506.1"/>
    <property type="molecule type" value="Genomic_DNA"/>
</dbReference>
<evidence type="ECO:0000259" key="7">
    <source>
        <dbReference type="Pfam" id="PF13087"/>
    </source>
</evidence>
<name>A0A2T0R065_9ACTN</name>
<proteinExistence type="inferred from homology"/>
<dbReference type="SUPFAM" id="SSF52540">
    <property type="entry name" value="P-loop containing nucleoside triphosphate hydrolases"/>
    <property type="match status" value="1"/>
</dbReference>
<dbReference type="GO" id="GO:0005524">
    <property type="term" value="F:ATP binding"/>
    <property type="evidence" value="ECO:0007669"/>
    <property type="project" value="UniProtKB-KW"/>
</dbReference>
<evidence type="ECO:0000259" key="6">
    <source>
        <dbReference type="Pfam" id="PF13086"/>
    </source>
</evidence>
<comment type="similarity">
    <text evidence="1">Belongs to the DNA2/NAM7 helicase family.</text>
</comment>
<protein>
    <submittedName>
        <fullName evidence="8">AAA domain-containing protein</fullName>
    </submittedName>
</protein>
<dbReference type="Gene3D" id="3.40.50.300">
    <property type="entry name" value="P-loop containing nucleotide triphosphate hydrolases"/>
    <property type="match status" value="3"/>
</dbReference>
<feature type="domain" description="DNA2/NAM7 helicase helicase" evidence="6">
    <location>
        <begin position="780"/>
        <end position="839"/>
    </location>
</feature>
<keyword evidence="4" id="KW-0347">Helicase</keyword>
<keyword evidence="9" id="KW-1185">Reference proteome</keyword>
<evidence type="ECO:0000313" key="9">
    <source>
        <dbReference type="Proteomes" id="UP000238083"/>
    </source>
</evidence>
<dbReference type="Pfam" id="PF13087">
    <property type="entry name" value="AAA_12"/>
    <property type="match status" value="1"/>
</dbReference>
<keyword evidence="2" id="KW-0547">Nucleotide-binding</keyword>
<keyword evidence="3" id="KW-0378">Hydrolase</keyword>
<dbReference type="Pfam" id="PF13086">
    <property type="entry name" value="AAA_11"/>
    <property type="match status" value="2"/>
</dbReference>
<dbReference type="AlphaFoldDB" id="A0A2T0R065"/>
<evidence type="ECO:0000256" key="5">
    <source>
        <dbReference type="ARBA" id="ARBA00022840"/>
    </source>
</evidence>
<sequence length="1093" mass="118032">MDAASRTWWGPTLPVMAPARSGPWSATSPAPLRRLPAAATRLLTAWADLDRFEAPDVPMRGGDYHHVDAFPAHEPAVWPPATVKAPGSGSQVRCTQVLVGCIPVPEVEDALDRVFGDLRLQAHGLKPRRGGASVPAHTCRASFLLDETGRPLPDSFDHAVLLDFVRHVEHEVRGGRGVDDVVRTGLGKLDVFQQELRERWGKAIEGSRASSPFAAVQQCLAAVEAGGSRNHRVSVTWIERDSEPPRLLPAFFHDDLEAAATGPTSALLHHYLQGDQASAPPGAVDVRAGEHPAVDLLDPALLPRAAWPSEHLPRLSQQIALTALLNGQAPVSGVNGPPGTGKTTFLRDVYANVITDRAGVLVTCADPAAAFGKGRTVDLGGTETGYCYAPPADARGFEMLVASSNNAAVENVTREIPDLEALGKTHRENTTYFRTVTGAETVQKTVKKKGAVASTLDRAPEEVTRPGLLPEGKQAWGLGAAALGSRDRVGAFQQVLDPYTGDSTPWHHLFAELTRPGPLTWQQARRNFHDRRRAVDEAIEQLQRTRQEVTRLPLLQSARDEAARTVEAHRGDLAAARTAVTTLANAADRADTGLSEARARLTESAAGRPGRLARTFGSGAARAWQRERDAAVTAEETASRAADGAHRALDEAREEETSVRTLLGVSIDALAAAQTRLAQAQTAAGALDPERHVDDERWWRRSVEDRELGTAWVDESLQRLRIELFQAALAVHEAFARAAHKQVRGNLRLWFALQNGKVADHEIPAVAPDVWASLFLVVPLVSTTFASVARLLQHVPSGSLGWLIVDEAGQATPGAAVGAMGRFRRAVVVGDPQQLEPVVTLPRQLIRQLMTTRGADLDFSPHRTSVQRLADAVTTRGTTRLGKWIGLPLIVHNRCDDVMFSIANRMAYQDAMIQGRTRPVRDDAAALGPSCWIDVVGPVDGHVGAQDWAAVRSILDRIDWTAPADEEHPPLSVAVISPFRDAVAQLSTRVPAHLKALLPRDWSAERVKKTLARVEVGTVHTFQGKEHDVVLLVLGGGSAGARSWAAETPNLLNVAVTRAKDRLFVIASYENWRGAGHAGTLASMLPRVPFTPV</sequence>
<accession>A0A2T0R065</accession>
<feature type="domain" description="DNA2/NAM7 helicase-like C-terminal" evidence="7">
    <location>
        <begin position="952"/>
        <end position="1068"/>
    </location>
</feature>
<dbReference type="GO" id="GO:0016787">
    <property type="term" value="F:hydrolase activity"/>
    <property type="evidence" value="ECO:0007669"/>
    <property type="project" value="UniProtKB-KW"/>
</dbReference>
<dbReference type="PANTHER" id="PTHR43788:SF8">
    <property type="entry name" value="DNA-BINDING PROTEIN SMUBP-2"/>
    <property type="match status" value="1"/>
</dbReference>
<feature type="domain" description="DNA2/NAM7 helicase helicase" evidence="6">
    <location>
        <begin position="316"/>
        <end position="556"/>
    </location>
</feature>